<keyword evidence="4" id="KW-1185">Reference proteome</keyword>
<dbReference type="Gene3D" id="3.60.40.10">
    <property type="entry name" value="PPM-type phosphatase domain"/>
    <property type="match status" value="1"/>
</dbReference>
<feature type="compositionally biased region" description="Polar residues" evidence="1">
    <location>
        <begin position="21"/>
        <end position="41"/>
    </location>
</feature>
<name>A0A2P6UZQ8_9CHLO</name>
<protein>
    <submittedName>
        <fullName evidence="3">Phosphatase 2C</fullName>
    </submittedName>
</protein>
<dbReference type="AlphaFoldDB" id="A0A2P6UZQ8"/>
<evidence type="ECO:0000256" key="1">
    <source>
        <dbReference type="SAM" id="MobiDB-lite"/>
    </source>
</evidence>
<dbReference type="Pfam" id="PF00481">
    <property type="entry name" value="PP2C"/>
    <property type="match status" value="2"/>
</dbReference>
<reference evidence="3 4" key="1">
    <citation type="journal article" date="2018" name="Plant J.">
        <title>Genome sequences of Chlorella sorokiniana UTEX 1602 and Micractinium conductrix SAG 241.80: implications to maltose excretion by a green alga.</title>
        <authorList>
            <person name="Arriola M.B."/>
            <person name="Velmurugan N."/>
            <person name="Zhang Y."/>
            <person name="Plunkett M.H."/>
            <person name="Hondzo H."/>
            <person name="Barney B.M."/>
        </authorList>
    </citation>
    <scope>NUCLEOTIDE SEQUENCE [LARGE SCALE GENOMIC DNA]</scope>
    <source>
        <strain evidence="3 4">SAG 241.80</strain>
    </source>
</reference>
<dbReference type="STRING" id="554055.A0A2P6UZQ8"/>
<feature type="domain" description="PPM-type phosphatase" evidence="2">
    <location>
        <begin position="216"/>
        <end position="580"/>
    </location>
</feature>
<organism evidence="3 4">
    <name type="scientific">Micractinium conductrix</name>
    <dbReference type="NCBI Taxonomy" id="554055"/>
    <lineage>
        <taxon>Eukaryota</taxon>
        <taxon>Viridiplantae</taxon>
        <taxon>Chlorophyta</taxon>
        <taxon>core chlorophytes</taxon>
        <taxon>Trebouxiophyceae</taxon>
        <taxon>Chlorellales</taxon>
        <taxon>Chlorellaceae</taxon>
        <taxon>Chlorella clade</taxon>
        <taxon>Micractinium</taxon>
    </lineage>
</organism>
<sequence>MLGVSPRLTARCTTDARLEQGCSSPRTPRSPLSVSCSSGPTRVSRRRWGSPPHALAVEPAAPPTPRTPLPSSPFAGSDASIPEQQQQHQAAAPTGKPVYDCVDVVTQSLAVNLTLDEYRHAVQASSLAEQLASSAAPTGAAGGGAAAPAASLSHLTITSADLDSMGLCTHCRYPCYLSGMPACEASHYLQMWDADAVLKPRNFDASTSLRLQGVADIAAVSTGGRANGQWKPDNQDSFLVQPTASAAAASPAAPAAAAIGVFDGHGRLGRAASAIVRQAMADTLAAVGLEAAAAGGLQGAARLLDGCFSAADQALEASGRDFSKSGCTAVLALLDRDSVSVAWAGDSRAVLGVCDAGAMVQPPSAFGSASAASASFGSSGGSMSGASDSYDGFVTPLCAAVPLTEDHKPDKPAERERITAAGGRVTRLATDRFGNPAGPFRVFVPNCWSPGLALSRAFGDTLAGTVGVTSKPEVTVLPLPAPPAPAPAPTDLSLSNASSASCCSSDVGAAPASSNERHVLIVASDGLWEWVSNTTAVAIASAAASAEDAAHNLVEAAQKQWAVRYRGRNCDDITCVVAFLER</sequence>
<dbReference type="GO" id="GO:0004722">
    <property type="term" value="F:protein serine/threonine phosphatase activity"/>
    <property type="evidence" value="ECO:0007669"/>
    <property type="project" value="InterPro"/>
</dbReference>
<dbReference type="EMBL" id="LHPF02000065">
    <property type="protein sequence ID" value="PSC67330.1"/>
    <property type="molecule type" value="Genomic_DNA"/>
</dbReference>
<evidence type="ECO:0000313" key="4">
    <source>
        <dbReference type="Proteomes" id="UP000239649"/>
    </source>
</evidence>
<dbReference type="InterPro" id="IPR001932">
    <property type="entry name" value="PPM-type_phosphatase-like_dom"/>
</dbReference>
<proteinExistence type="predicted"/>
<dbReference type="SMART" id="SM00332">
    <property type="entry name" value="PP2Cc"/>
    <property type="match status" value="1"/>
</dbReference>
<feature type="region of interest" description="Disordered" evidence="1">
    <location>
        <begin position="1"/>
        <end position="94"/>
    </location>
</feature>
<evidence type="ECO:0000313" key="3">
    <source>
        <dbReference type="EMBL" id="PSC67330.1"/>
    </source>
</evidence>
<evidence type="ECO:0000259" key="2">
    <source>
        <dbReference type="PROSITE" id="PS51746"/>
    </source>
</evidence>
<accession>A0A2P6UZQ8</accession>
<dbReference type="PROSITE" id="PS51746">
    <property type="entry name" value="PPM_2"/>
    <property type="match status" value="1"/>
</dbReference>
<dbReference type="Proteomes" id="UP000239649">
    <property type="component" value="Unassembled WGS sequence"/>
</dbReference>
<dbReference type="InterPro" id="IPR015655">
    <property type="entry name" value="PP2C"/>
</dbReference>
<gene>
    <name evidence="3" type="ORF">C2E20_8992</name>
</gene>
<dbReference type="SUPFAM" id="SSF81606">
    <property type="entry name" value="PP2C-like"/>
    <property type="match status" value="1"/>
</dbReference>
<dbReference type="CDD" id="cd00143">
    <property type="entry name" value="PP2Cc"/>
    <property type="match status" value="1"/>
</dbReference>
<comment type="caution">
    <text evidence="3">The sequence shown here is derived from an EMBL/GenBank/DDBJ whole genome shotgun (WGS) entry which is preliminary data.</text>
</comment>
<feature type="compositionally biased region" description="Pro residues" evidence="1">
    <location>
        <begin position="60"/>
        <end position="71"/>
    </location>
</feature>
<dbReference type="PANTHER" id="PTHR47992">
    <property type="entry name" value="PROTEIN PHOSPHATASE"/>
    <property type="match status" value="1"/>
</dbReference>
<dbReference type="OrthoDB" id="10264738at2759"/>
<dbReference type="InterPro" id="IPR036457">
    <property type="entry name" value="PPM-type-like_dom_sf"/>
</dbReference>